<feature type="region of interest" description="Disordered" evidence="2">
    <location>
        <begin position="233"/>
        <end position="256"/>
    </location>
</feature>
<feature type="region of interest" description="Disordered" evidence="2">
    <location>
        <begin position="102"/>
        <end position="152"/>
    </location>
</feature>
<sequence length="309" mass="34361">MSSSSSDRAFGTMSPSRYASIRINERDGITGSDGSISSHHSPKHEDYKTSHDLPSHSTLSKDKELECTDLNTDCTQQTCKNYPFTAKTRCAKTCGFCRKQATDSSSTTTYTGSRHSSFTTDKQKSKTSSEFDRSDSSWRGKKPTISNEDCKDEESHCSEHSCLDYPHHARTKCAKTCGFCGSIIDLKPPTVDSSDKGSVITLDDDNIGSSSIRSTATTRHRWDSGIDIVTSTQKSRHSSISSRTDSIRKPSSATAHIQQPTYKPSLGDLRRYPGRTGPCADENHYCEKGDCHRYPRFAQRYCEKTCNYC</sequence>
<dbReference type="EMBL" id="JH712199">
    <property type="protein sequence ID" value="EJD74931.1"/>
    <property type="molecule type" value="Genomic_DNA"/>
</dbReference>
<dbReference type="PROSITE" id="PS51670">
    <property type="entry name" value="SHKT"/>
    <property type="match status" value="1"/>
</dbReference>
<accession>A0A1S0UHJ5</accession>
<feature type="compositionally biased region" description="Basic and acidic residues" evidence="2">
    <location>
        <begin position="121"/>
        <end position="138"/>
    </location>
</feature>
<dbReference type="AlphaFoldDB" id="A0A1S0UHJ5"/>
<dbReference type="Pfam" id="PF01549">
    <property type="entry name" value="ShK"/>
    <property type="match status" value="3"/>
</dbReference>
<dbReference type="InterPro" id="IPR003582">
    <property type="entry name" value="ShKT_dom"/>
</dbReference>
<gene>
    <name evidence="4" type="ORF">LOAG_17826</name>
</gene>
<dbReference type="KEGG" id="loa:LOAG_17826"/>
<dbReference type="GeneID" id="31251761"/>
<dbReference type="PANTHER" id="PTHR21724">
    <property type="entry name" value="SHKT DOMAIN-CONTAINING PROTEIN"/>
    <property type="match status" value="1"/>
</dbReference>
<name>A0A1S0UHJ5_LOALO</name>
<dbReference type="OrthoDB" id="5864476at2759"/>
<dbReference type="PANTHER" id="PTHR21724:SF109">
    <property type="entry name" value="SHKT DOMAIN-CONTAINING PROTEIN"/>
    <property type="match status" value="1"/>
</dbReference>
<dbReference type="SMART" id="SM00254">
    <property type="entry name" value="ShKT"/>
    <property type="match status" value="3"/>
</dbReference>
<evidence type="ECO:0000313" key="4">
    <source>
        <dbReference type="EMBL" id="EJD74931.1"/>
    </source>
</evidence>
<feature type="compositionally biased region" description="Basic and acidic residues" evidence="2">
    <location>
        <begin position="43"/>
        <end position="58"/>
    </location>
</feature>
<feature type="compositionally biased region" description="Low complexity" evidence="2">
    <location>
        <begin position="233"/>
        <end position="244"/>
    </location>
</feature>
<reference evidence="4" key="1">
    <citation type="submission" date="2012-04" db="EMBL/GenBank/DDBJ databases">
        <title>The Genome Sequence of Loa loa.</title>
        <authorList>
            <consortium name="The Broad Institute Genome Sequencing Platform"/>
            <consortium name="Broad Institute Genome Sequencing Center for Infectious Disease"/>
            <person name="Nutman T.B."/>
            <person name="Fink D.L."/>
            <person name="Russ C."/>
            <person name="Young S."/>
            <person name="Zeng Q."/>
            <person name="Gargeya S."/>
            <person name="Alvarado L."/>
            <person name="Berlin A."/>
            <person name="Chapman S.B."/>
            <person name="Chen Z."/>
            <person name="Freedman E."/>
            <person name="Gellesch M."/>
            <person name="Goldberg J."/>
            <person name="Griggs A."/>
            <person name="Gujja S."/>
            <person name="Heilman E.R."/>
            <person name="Heiman D."/>
            <person name="Howarth C."/>
            <person name="Mehta T."/>
            <person name="Neiman D."/>
            <person name="Pearson M."/>
            <person name="Roberts A."/>
            <person name="Saif S."/>
            <person name="Shea T."/>
            <person name="Shenoy N."/>
            <person name="Sisk P."/>
            <person name="Stolte C."/>
            <person name="Sykes S."/>
            <person name="White J."/>
            <person name="Yandava C."/>
            <person name="Haas B."/>
            <person name="Henn M.R."/>
            <person name="Nusbaum C."/>
            <person name="Birren B."/>
        </authorList>
    </citation>
    <scope>NUCLEOTIDE SEQUENCE [LARGE SCALE GENOMIC DNA]</scope>
</reference>
<feature type="compositionally biased region" description="Low complexity" evidence="2">
    <location>
        <begin position="102"/>
        <end position="117"/>
    </location>
</feature>
<feature type="domain" description="ShKT" evidence="3">
    <location>
        <begin position="67"/>
        <end position="97"/>
    </location>
</feature>
<evidence type="ECO:0000256" key="2">
    <source>
        <dbReference type="SAM" id="MobiDB-lite"/>
    </source>
</evidence>
<dbReference type="RefSeq" id="XP_020305823.1">
    <property type="nucleotide sequence ID" value="XM_020450490.1"/>
</dbReference>
<feature type="compositionally biased region" description="Low complexity" evidence="2">
    <location>
        <begin position="29"/>
        <end position="39"/>
    </location>
</feature>
<protein>
    <recommendedName>
        <fullName evidence="3">ShKT domain-containing protein</fullName>
    </recommendedName>
</protein>
<evidence type="ECO:0000256" key="1">
    <source>
        <dbReference type="PROSITE-ProRule" id="PRU01005"/>
    </source>
</evidence>
<evidence type="ECO:0000259" key="3">
    <source>
        <dbReference type="PROSITE" id="PS51670"/>
    </source>
</evidence>
<feature type="compositionally biased region" description="Polar residues" evidence="2">
    <location>
        <begin position="1"/>
        <end position="17"/>
    </location>
</feature>
<feature type="region of interest" description="Disordered" evidence="2">
    <location>
        <begin position="1"/>
        <end position="58"/>
    </location>
</feature>
<dbReference type="InParanoid" id="A0A1S0UHJ5"/>
<comment type="caution">
    <text evidence="1">Lacks conserved residue(s) required for the propagation of feature annotation.</text>
</comment>
<organism evidence="4">
    <name type="scientific">Loa loa</name>
    <name type="common">Eye worm</name>
    <name type="synonym">Filaria loa</name>
    <dbReference type="NCBI Taxonomy" id="7209"/>
    <lineage>
        <taxon>Eukaryota</taxon>
        <taxon>Metazoa</taxon>
        <taxon>Ecdysozoa</taxon>
        <taxon>Nematoda</taxon>
        <taxon>Chromadorea</taxon>
        <taxon>Rhabditida</taxon>
        <taxon>Spirurina</taxon>
        <taxon>Spiruromorpha</taxon>
        <taxon>Filarioidea</taxon>
        <taxon>Onchocercidae</taxon>
        <taxon>Loa</taxon>
    </lineage>
</organism>
<proteinExistence type="predicted"/>
<dbReference type="CTD" id="31251761"/>